<dbReference type="EMBL" id="JBHSPR010000163">
    <property type="protein sequence ID" value="MFC6023892.1"/>
    <property type="molecule type" value="Genomic_DNA"/>
</dbReference>
<accession>A0ABW1KSI2</accession>
<protein>
    <submittedName>
        <fullName evidence="1">Uncharacterized protein</fullName>
    </submittedName>
</protein>
<dbReference type="RefSeq" id="WP_377434829.1">
    <property type="nucleotide sequence ID" value="NZ_JBHSPR010000163.1"/>
</dbReference>
<evidence type="ECO:0000313" key="2">
    <source>
        <dbReference type="Proteomes" id="UP001596203"/>
    </source>
</evidence>
<proteinExistence type="predicted"/>
<comment type="caution">
    <text evidence="1">The sequence shown here is derived from an EMBL/GenBank/DDBJ whole genome shotgun (WGS) entry which is preliminary data.</text>
</comment>
<name>A0ABW1KSI2_9ACTN</name>
<dbReference type="Proteomes" id="UP001596203">
    <property type="component" value="Unassembled WGS sequence"/>
</dbReference>
<gene>
    <name evidence="1" type="ORF">ACFP2T_48060</name>
</gene>
<keyword evidence="2" id="KW-1185">Reference proteome</keyword>
<evidence type="ECO:0000313" key="1">
    <source>
        <dbReference type="EMBL" id="MFC6023892.1"/>
    </source>
</evidence>
<organism evidence="1 2">
    <name type="scientific">Plantactinospora solaniradicis</name>
    <dbReference type="NCBI Taxonomy" id="1723736"/>
    <lineage>
        <taxon>Bacteria</taxon>
        <taxon>Bacillati</taxon>
        <taxon>Actinomycetota</taxon>
        <taxon>Actinomycetes</taxon>
        <taxon>Micromonosporales</taxon>
        <taxon>Micromonosporaceae</taxon>
        <taxon>Plantactinospora</taxon>
    </lineage>
</organism>
<sequence>WTEDRRRYKRLVEALSGRADAQAEAEMGAPLDPRLADSLVDVMAGEEQLGLDTLCVNVLDYRVRLTGEEYATITELAGRWGLDVRTIDGLNELVIPADASE</sequence>
<reference evidence="2" key="1">
    <citation type="journal article" date="2019" name="Int. J. Syst. Evol. Microbiol.">
        <title>The Global Catalogue of Microorganisms (GCM) 10K type strain sequencing project: providing services to taxonomists for standard genome sequencing and annotation.</title>
        <authorList>
            <consortium name="The Broad Institute Genomics Platform"/>
            <consortium name="The Broad Institute Genome Sequencing Center for Infectious Disease"/>
            <person name="Wu L."/>
            <person name="Ma J."/>
        </authorList>
    </citation>
    <scope>NUCLEOTIDE SEQUENCE [LARGE SCALE GENOMIC DNA]</scope>
    <source>
        <strain evidence="2">ZS-35-S2</strain>
    </source>
</reference>
<feature type="non-terminal residue" evidence="1">
    <location>
        <position position="1"/>
    </location>
</feature>